<dbReference type="EMBL" id="JAACJN010000063">
    <property type="protein sequence ID" value="KAF5380656.1"/>
    <property type="molecule type" value="Genomic_DNA"/>
</dbReference>
<feature type="compositionally biased region" description="Basic and acidic residues" evidence="1">
    <location>
        <begin position="88"/>
        <end position="98"/>
    </location>
</feature>
<protein>
    <recommendedName>
        <fullName evidence="2">UBA domain-containing protein</fullName>
    </recommendedName>
</protein>
<reference evidence="3 4" key="1">
    <citation type="journal article" date="2020" name="ISME J.">
        <title>Uncovering the hidden diversity of litter-decomposition mechanisms in mushroom-forming fungi.</title>
        <authorList>
            <person name="Floudas D."/>
            <person name="Bentzer J."/>
            <person name="Ahren D."/>
            <person name="Johansson T."/>
            <person name="Persson P."/>
            <person name="Tunlid A."/>
        </authorList>
    </citation>
    <scope>NUCLEOTIDE SEQUENCE [LARGE SCALE GENOMIC DNA]</scope>
    <source>
        <strain evidence="3 4">CBS 406.79</strain>
    </source>
</reference>
<dbReference type="OrthoDB" id="1717591at2759"/>
<dbReference type="Gene3D" id="1.10.8.10">
    <property type="entry name" value="DNA helicase RuvA subunit, C-terminal domain"/>
    <property type="match status" value="1"/>
</dbReference>
<comment type="caution">
    <text evidence="3">The sequence shown here is derived from an EMBL/GenBank/DDBJ whole genome shotgun (WGS) entry which is preliminary data.</text>
</comment>
<evidence type="ECO:0000259" key="2">
    <source>
        <dbReference type="PROSITE" id="PS50030"/>
    </source>
</evidence>
<evidence type="ECO:0000313" key="4">
    <source>
        <dbReference type="Proteomes" id="UP000518752"/>
    </source>
</evidence>
<organism evidence="3 4">
    <name type="scientific">Collybiopsis confluens</name>
    <dbReference type="NCBI Taxonomy" id="2823264"/>
    <lineage>
        <taxon>Eukaryota</taxon>
        <taxon>Fungi</taxon>
        <taxon>Dikarya</taxon>
        <taxon>Basidiomycota</taxon>
        <taxon>Agaricomycotina</taxon>
        <taxon>Agaricomycetes</taxon>
        <taxon>Agaricomycetidae</taxon>
        <taxon>Agaricales</taxon>
        <taxon>Marasmiineae</taxon>
        <taxon>Omphalotaceae</taxon>
        <taxon>Collybiopsis</taxon>
    </lineage>
</organism>
<accession>A0A8H5HBW0</accession>
<dbReference type="Proteomes" id="UP000518752">
    <property type="component" value="Unassembled WGS sequence"/>
</dbReference>
<sequence length="348" mass="38225">MSDSFADLWDFSAAPKSADLTIAQKTAIAEQERIDALLKNQQQRQQQQQQQQQNSSSAWDGLDSLVQPEVHGSEPLLGDEDILGDLGRPVDELRKEQAQKQAVAQPPSPPPHILGQIVEMGFSLHQARAALASTSSGQDIQAALESLIAPRRPSPPSPDPERSPPMSHTPVPKQRQRTHQDLPSEGSGTSQTDNILSQASELGFNLFNRANAAWKEGKERVQKVYGERRAAMSEEGSDSSRRNSGRSTPTRPKWMLEEVPAVPAPKSSRKEIDLLSDSSAAPVYVSKFRHAKPKVSTPPHRPYLRPIQPPLSPLYPLPSLLLKTQSPLGLSFSNWATFLPPNPHTLAQ</sequence>
<feature type="compositionally biased region" description="Low complexity" evidence="1">
    <location>
        <begin position="41"/>
        <end position="53"/>
    </location>
</feature>
<dbReference type="PROSITE" id="PS50030">
    <property type="entry name" value="UBA"/>
    <property type="match status" value="1"/>
</dbReference>
<dbReference type="SUPFAM" id="SSF46934">
    <property type="entry name" value="UBA-like"/>
    <property type="match status" value="1"/>
</dbReference>
<feature type="region of interest" description="Disordered" evidence="1">
    <location>
        <begin position="228"/>
        <end position="253"/>
    </location>
</feature>
<feature type="region of interest" description="Disordered" evidence="1">
    <location>
        <begin position="39"/>
        <end position="115"/>
    </location>
</feature>
<dbReference type="AlphaFoldDB" id="A0A8H5HBW0"/>
<gene>
    <name evidence="3" type="ORF">D9757_007001</name>
</gene>
<evidence type="ECO:0000313" key="3">
    <source>
        <dbReference type="EMBL" id="KAF5380656.1"/>
    </source>
</evidence>
<keyword evidence="4" id="KW-1185">Reference proteome</keyword>
<dbReference type="InterPro" id="IPR009060">
    <property type="entry name" value="UBA-like_sf"/>
</dbReference>
<name>A0A8H5HBW0_9AGAR</name>
<feature type="domain" description="UBA" evidence="2">
    <location>
        <begin position="108"/>
        <end position="150"/>
    </location>
</feature>
<feature type="region of interest" description="Disordered" evidence="1">
    <location>
        <begin position="148"/>
        <end position="192"/>
    </location>
</feature>
<evidence type="ECO:0000256" key="1">
    <source>
        <dbReference type="SAM" id="MobiDB-lite"/>
    </source>
</evidence>
<dbReference type="InterPro" id="IPR015940">
    <property type="entry name" value="UBA"/>
</dbReference>
<proteinExistence type="predicted"/>